<sequence>MNLTVEGSGESGLDGRTALSAIVNKLYERNIIRYIAFSFNLL</sequence>
<comment type="caution">
    <text evidence="1">The sequence shown here is derived from an EMBL/GenBank/DDBJ whole genome shotgun (WGS) entry which is preliminary data.</text>
</comment>
<reference evidence="1" key="1">
    <citation type="submission" date="2013-05" db="EMBL/GenBank/DDBJ databases">
        <authorList>
            <person name="Harkins D.M."/>
            <person name="Durkin A.S."/>
            <person name="Brinkac L.M."/>
            <person name="Haft D.H."/>
            <person name="Selengut J.D."/>
            <person name="Sanka R."/>
            <person name="DePew J."/>
            <person name="Purushe J."/>
            <person name="Galloway R.L."/>
            <person name="Vinetz J.M."/>
            <person name="Sutton G.G."/>
            <person name="Nierman W.C."/>
            <person name="Fouts D.E."/>
        </authorList>
    </citation>
    <scope>NUCLEOTIDE SEQUENCE [LARGE SCALE GENOMIC DNA]</scope>
    <source>
        <strain evidence="1">80-412</strain>
    </source>
</reference>
<organism evidence="1 2">
    <name type="scientific">Leptospira alstonii serovar Pingchang str. 80-412</name>
    <dbReference type="NCBI Taxonomy" id="1218564"/>
    <lineage>
        <taxon>Bacteria</taxon>
        <taxon>Pseudomonadati</taxon>
        <taxon>Spirochaetota</taxon>
        <taxon>Spirochaetia</taxon>
        <taxon>Leptospirales</taxon>
        <taxon>Leptospiraceae</taxon>
        <taxon>Leptospira</taxon>
    </lineage>
</organism>
<dbReference type="Proteomes" id="UP000015445">
    <property type="component" value="Unassembled WGS sequence"/>
</dbReference>
<dbReference type="AlphaFoldDB" id="T0FP27"/>
<evidence type="ECO:0000313" key="1">
    <source>
        <dbReference type="EMBL" id="EQA79475.1"/>
    </source>
</evidence>
<protein>
    <submittedName>
        <fullName evidence="1">Uncharacterized protein</fullName>
    </submittedName>
</protein>
<keyword evidence="2" id="KW-1185">Reference proteome</keyword>
<proteinExistence type="predicted"/>
<name>T0FP27_9LEPT</name>
<evidence type="ECO:0000313" key="2">
    <source>
        <dbReference type="Proteomes" id="UP000015445"/>
    </source>
</evidence>
<accession>T0FP27</accession>
<dbReference type="EMBL" id="AOHD02000048">
    <property type="protein sequence ID" value="EQA79475.1"/>
    <property type="molecule type" value="Genomic_DNA"/>
</dbReference>
<gene>
    <name evidence="1" type="ORF">LEP1GSC193_0563</name>
</gene>